<dbReference type="AlphaFoldDB" id="E2ZF13"/>
<dbReference type="eggNOG" id="COG0381">
    <property type="taxonomic scope" value="Bacteria"/>
</dbReference>
<dbReference type="PANTHER" id="PTHR43174:SF2">
    <property type="entry name" value="UDP-N-ACETYLGLUCOSAMINE 2-EPIMERASE"/>
    <property type="match status" value="1"/>
</dbReference>
<dbReference type="EMBL" id="AECU01000024">
    <property type="protein sequence ID" value="EFQ08260.1"/>
    <property type="molecule type" value="Genomic_DNA"/>
</dbReference>
<proteinExistence type="inferred from homology"/>
<organism evidence="6 7">
    <name type="scientific">Faecalibacterium cf. prausnitzii KLE1255</name>
    <dbReference type="NCBI Taxonomy" id="748224"/>
    <lineage>
        <taxon>Bacteria</taxon>
        <taxon>Bacillati</taxon>
        <taxon>Bacillota</taxon>
        <taxon>Clostridia</taxon>
        <taxon>Eubacteriales</taxon>
        <taxon>Oscillospiraceae</taxon>
        <taxon>Faecalibacterium</taxon>
    </lineage>
</organism>
<dbReference type="SUPFAM" id="SSF53756">
    <property type="entry name" value="UDP-Glycosyltransferase/glycogen phosphorylase"/>
    <property type="match status" value="1"/>
</dbReference>
<accession>E2ZF13</accession>
<dbReference type="InterPro" id="IPR029767">
    <property type="entry name" value="WecB-like"/>
</dbReference>
<evidence type="ECO:0000256" key="4">
    <source>
        <dbReference type="RuleBase" id="RU003513"/>
    </source>
</evidence>
<dbReference type="Gene3D" id="3.40.50.2000">
    <property type="entry name" value="Glycogen Phosphorylase B"/>
    <property type="match status" value="1"/>
</dbReference>
<name>E2ZF13_9FIRM</name>
<evidence type="ECO:0000256" key="2">
    <source>
        <dbReference type="ARBA" id="ARBA00038209"/>
    </source>
</evidence>
<dbReference type="EC" id="5.1.3.14" evidence="3"/>
<comment type="similarity">
    <text evidence="2 4">Belongs to the UDP-N-acetylglucosamine 2-epimerase family.</text>
</comment>
<evidence type="ECO:0000256" key="3">
    <source>
        <dbReference type="ARBA" id="ARBA00038858"/>
    </source>
</evidence>
<dbReference type="InterPro" id="IPR003331">
    <property type="entry name" value="UDP_GlcNAc_Epimerase_2_dom"/>
</dbReference>
<evidence type="ECO:0000313" key="6">
    <source>
        <dbReference type="EMBL" id="EFQ08260.1"/>
    </source>
</evidence>
<gene>
    <name evidence="6" type="ORF">HMPREF9436_00242</name>
</gene>
<dbReference type="GO" id="GO:0008761">
    <property type="term" value="F:UDP-N-acetylglucosamine 2-epimerase activity"/>
    <property type="evidence" value="ECO:0007669"/>
    <property type="project" value="UniProtKB-EC"/>
</dbReference>
<dbReference type="Proteomes" id="UP000006028">
    <property type="component" value="Unassembled WGS sequence"/>
</dbReference>
<sequence length="61" mass="7199">MEAGLRTYDLDSPYPEELNRQAVGVLARYNFAPTEQAKQNLLREWFSWWTAPRTFPAWHTA</sequence>
<protein>
    <recommendedName>
        <fullName evidence="3">UDP-N-acetylglucosamine 2-epimerase (non-hydrolyzing)</fullName>
        <ecNumber evidence="3">5.1.3.14</ecNumber>
    </recommendedName>
</protein>
<evidence type="ECO:0000259" key="5">
    <source>
        <dbReference type="Pfam" id="PF02350"/>
    </source>
</evidence>
<reference evidence="6 7" key="1">
    <citation type="submission" date="2010-08" db="EMBL/GenBank/DDBJ databases">
        <authorList>
            <person name="Weinstock G."/>
            <person name="Sodergren E."/>
            <person name="Clifton S."/>
            <person name="Fulton L."/>
            <person name="Fulton B."/>
            <person name="Courtney L."/>
            <person name="Fronick C."/>
            <person name="Harrison M."/>
            <person name="Strong C."/>
            <person name="Farmer C."/>
            <person name="Delahaunty K."/>
            <person name="Markovic C."/>
            <person name="Hall O."/>
            <person name="Minx P."/>
            <person name="Tomlinson C."/>
            <person name="Mitreva M."/>
            <person name="Hou S."/>
            <person name="Chen J."/>
            <person name="Wollam A."/>
            <person name="Pepin K.H."/>
            <person name="Johnson M."/>
            <person name="Bhonagiri V."/>
            <person name="Zhang X."/>
            <person name="Suruliraj S."/>
            <person name="Warren W."/>
            <person name="Chinwalla A."/>
            <person name="Mardis E.R."/>
            <person name="Wilson R.K."/>
        </authorList>
    </citation>
    <scope>NUCLEOTIDE SEQUENCE [LARGE SCALE GENOMIC DNA]</scope>
    <source>
        <strain evidence="6 7">KLE1255</strain>
    </source>
</reference>
<dbReference type="HOGENOM" id="CLU_2915687_0_0_9"/>
<evidence type="ECO:0000256" key="1">
    <source>
        <dbReference type="ARBA" id="ARBA00023235"/>
    </source>
</evidence>
<dbReference type="BioCyc" id="FCF748224-HMP:GTSS-2589-MONOMER"/>
<dbReference type="PANTHER" id="PTHR43174">
    <property type="entry name" value="UDP-N-ACETYLGLUCOSAMINE 2-EPIMERASE"/>
    <property type="match status" value="1"/>
</dbReference>
<keyword evidence="1 4" id="KW-0413">Isomerase</keyword>
<feature type="domain" description="UDP-N-acetylglucosamine 2-epimerase" evidence="5">
    <location>
        <begin position="1"/>
        <end position="45"/>
    </location>
</feature>
<comment type="caution">
    <text evidence="6">The sequence shown here is derived from an EMBL/GenBank/DDBJ whole genome shotgun (WGS) entry which is preliminary data.</text>
</comment>
<dbReference type="STRING" id="748224.HMPREF9436_00242"/>
<evidence type="ECO:0000313" key="7">
    <source>
        <dbReference type="Proteomes" id="UP000006028"/>
    </source>
</evidence>
<dbReference type="Pfam" id="PF02350">
    <property type="entry name" value="Epimerase_2"/>
    <property type="match status" value="1"/>
</dbReference>